<comment type="caution">
    <text evidence="7">The sequence shown here is derived from an EMBL/GenBank/DDBJ whole genome shotgun (WGS) entry which is preliminary data.</text>
</comment>
<comment type="subcellular location">
    <subcellularLocation>
        <location evidence="1">Nucleus</location>
    </subcellularLocation>
</comment>
<protein>
    <recommendedName>
        <fullName evidence="6">TF-B3 domain-containing protein</fullName>
    </recommendedName>
</protein>
<dbReference type="Gene3D" id="2.40.330.10">
    <property type="entry name" value="DNA-binding pseudobarrel domain"/>
    <property type="match status" value="1"/>
</dbReference>
<keyword evidence="5" id="KW-0539">Nucleus</keyword>
<keyword evidence="2" id="KW-0805">Transcription regulation</keyword>
<dbReference type="EMBL" id="JAATIP010000064">
    <property type="protein sequence ID" value="KAF4380712.1"/>
    <property type="molecule type" value="Genomic_DNA"/>
</dbReference>
<dbReference type="Proteomes" id="UP000525078">
    <property type="component" value="Unassembled WGS sequence"/>
</dbReference>
<reference evidence="7 8" key="1">
    <citation type="journal article" date="2020" name="bioRxiv">
        <title>Sequence and annotation of 42 cannabis genomes reveals extensive copy number variation in cannabinoid synthesis and pathogen resistance genes.</title>
        <authorList>
            <person name="Mckernan K.J."/>
            <person name="Helbert Y."/>
            <person name="Kane L.T."/>
            <person name="Ebling H."/>
            <person name="Zhang L."/>
            <person name="Liu B."/>
            <person name="Eaton Z."/>
            <person name="Mclaughlin S."/>
            <person name="Kingan S."/>
            <person name="Baybayan P."/>
            <person name="Concepcion G."/>
            <person name="Jordan M."/>
            <person name="Riva A."/>
            <person name="Barbazuk W."/>
            <person name="Harkins T."/>
        </authorList>
    </citation>
    <scope>NUCLEOTIDE SEQUENCE [LARGE SCALE GENOMIC DNA]</scope>
    <source>
        <strain evidence="8">cv. Jamaican Lion 4</strain>
        <tissue evidence="7">Leaf</tissue>
    </source>
</reference>
<evidence type="ECO:0000256" key="2">
    <source>
        <dbReference type="ARBA" id="ARBA00023015"/>
    </source>
</evidence>
<dbReference type="InterPro" id="IPR015300">
    <property type="entry name" value="DNA-bd_pseudobarrel_sf"/>
</dbReference>
<keyword evidence="4" id="KW-0804">Transcription</keyword>
<evidence type="ECO:0000313" key="7">
    <source>
        <dbReference type="EMBL" id="KAF4380712.1"/>
    </source>
</evidence>
<dbReference type="SUPFAM" id="SSF101936">
    <property type="entry name" value="DNA-binding pseudobarrel domain"/>
    <property type="match status" value="1"/>
</dbReference>
<name>A0A7J6GD11_CANSA</name>
<dbReference type="AlphaFoldDB" id="A0A7J6GD11"/>
<accession>A0A7J6GD11</accession>
<dbReference type="GO" id="GO:0005634">
    <property type="term" value="C:nucleus"/>
    <property type="evidence" value="ECO:0007669"/>
    <property type="project" value="UniProtKB-SubCell"/>
</dbReference>
<dbReference type="InterPro" id="IPR003340">
    <property type="entry name" value="B3_DNA-bd"/>
</dbReference>
<evidence type="ECO:0000313" key="8">
    <source>
        <dbReference type="Proteomes" id="UP000525078"/>
    </source>
</evidence>
<feature type="domain" description="TF-B3" evidence="6">
    <location>
        <begin position="1"/>
        <end position="62"/>
    </location>
</feature>
<evidence type="ECO:0000256" key="3">
    <source>
        <dbReference type="ARBA" id="ARBA00023125"/>
    </source>
</evidence>
<sequence>MTLWVGEKYWHVKLLAYKSKYKFSAGFAVFARQNSLQPGDICIFELIKRNQAEMKVSITRPTCLANPPES</sequence>
<dbReference type="CDD" id="cd10017">
    <property type="entry name" value="B3_DNA"/>
    <property type="match status" value="1"/>
</dbReference>
<dbReference type="Pfam" id="PF02362">
    <property type="entry name" value="B3"/>
    <property type="match status" value="1"/>
</dbReference>
<keyword evidence="3" id="KW-0238">DNA-binding</keyword>
<dbReference type="PROSITE" id="PS50863">
    <property type="entry name" value="B3"/>
    <property type="match status" value="1"/>
</dbReference>
<evidence type="ECO:0000259" key="6">
    <source>
        <dbReference type="PROSITE" id="PS50863"/>
    </source>
</evidence>
<evidence type="ECO:0000256" key="4">
    <source>
        <dbReference type="ARBA" id="ARBA00023163"/>
    </source>
</evidence>
<evidence type="ECO:0000256" key="1">
    <source>
        <dbReference type="ARBA" id="ARBA00004123"/>
    </source>
</evidence>
<gene>
    <name evidence="7" type="ORF">F8388_017066</name>
</gene>
<dbReference type="GO" id="GO:0003677">
    <property type="term" value="F:DNA binding"/>
    <property type="evidence" value="ECO:0007669"/>
    <property type="project" value="UniProtKB-KW"/>
</dbReference>
<evidence type="ECO:0000256" key="5">
    <source>
        <dbReference type="ARBA" id="ARBA00023242"/>
    </source>
</evidence>
<proteinExistence type="predicted"/>
<organism evidence="7 8">
    <name type="scientific">Cannabis sativa</name>
    <name type="common">Hemp</name>
    <name type="synonym">Marijuana</name>
    <dbReference type="NCBI Taxonomy" id="3483"/>
    <lineage>
        <taxon>Eukaryota</taxon>
        <taxon>Viridiplantae</taxon>
        <taxon>Streptophyta</taxon>
        <taxon>Embryophyta</taxon>
        <taxon>Tracheophyta</taxon>
        <taxon>Spermatophyta</taxon>
        <taxon>Magnoliopsida</taxon>
        <taxon>eudicotyledons</taxon>
        <taxon>Gunneridae</taxon>
        <taxon>Pentapetalae</taxon>
        <taxon>rosids</taxon>
        <taxon>fabids</taxon>
        <taxon>Rosales</taxon>
        <taxon>Cannabaceae</taxon>
        <taxon>Cannabis</taxon>
    </lineage>
</organism>